<organism evidence="5 6">
    <name type="scientific">Rhamnusium bicolor</name>
    <dbReference type="NCBI Taxonomy" id="1586634"/>
    <lineage>
        <taxon>Eukaryota</taxon>
        <taxon>Metazoa</taxon>
        <taxon>Ecdysozoa</taxon>
        <taxon>Arthropoda</taxon>
        <taxon>Hexapoda</taxon>
        <taxon>Insecta</taxon>
        <taxon>Pterygota</taxon>
        <taxon>Neoptera</taxon>
        <taxon>Endopterygota</taxon>
        <taxon>Coleoptera</taxon>
        <taxon>Polyphaga</taxon>
        <taxon>Cucujiformia</taxon>
        <taxon>Chrysomeloidea</taxon>
        <taxon>Cerambycidae</taxon>
        <taxon>Lepturinae</taxon>
        <taxon>Rhagiini</taxon>
        <taxon>Rhamnusium</taxon>
    </lineage>
</organism>
<sequence length="945" mass="108421">MDVEFTKKIIRVLKKLLEPDFKVKNDVYLNSLLTHLTGSSGEYKHFIWVHFPIEAYLIINVAENGVKVDLDILNKQHIPTWLIEAVTLWESLRKLPPSSILSFTLNLASFICKDEQTFVMLNAPTIKLAYIRLVSSLLEHKSGLQWIISTNYWADIMCVTLGNQTIYITKEGYKFLAMLLDKSIKINEMFCFNVVQLVMAPLSANASCMPRNTITNAIEVRNQTMYQTLCPSLTLITQILEIFLENINKDNSKVFLMFTKKFKLEEQIRNVLLIAQNEEFIFDLNKLLFIISLFDLIQKFGGKEYIEYEKASHEVKLFDIFTDNITKGSVHNVIKLAYIGHIYWRNVKSKMPICVRHCDSPLPVLFENQMLMVQLFPIISVSLKVMGDKEALKILDEDEIREQYVDKMLKNATPITMRLFYHWRNCCQDTSSLFDHATLALNYLVKSKNYFTRDLGITAFQTLIYSLQDSMDVVKKQPQQISFMTKQGNYFAQLLDTISMFINEFSFNWRDSLESFCVLNIAFDFLSIPAWSTKVDNVSDTTVGFIGPMLYAKLHDSCWEVRDTALEVICTIANNANKKFPSYRRILLEADLPSLILKMSKHDGEAFVRTTAIKCMQELAQVSEFWCKLSESGHIPEKIIEILQKETEGIVRSQAATLIATIYEHQDVPAATLSQFYDIMTHAATADLHWEVKVNALHFWEKVINRHLMHQGMIDGTFPKVTFSKEHRKIVTLNEPEVRKRLIKVLNQLSETGCLAVLITALQDDCDLEVSKTATKITKDFVKLLKDYNIGTCDANLSTPPSPLIPFNGVPSPPYSSKTVSVSTDSQYHSLSPLSQLSQNSMSSSPMGQYDDMTDTILDEIISSQDYTLLKDVFNPGDQPSDNYISLRFRQVVTPNDFLKFTYTDLESHADERTKWMDGMNDFGSLLDDILKEYDDNDVNNMDCY</sequence>
<dbReference type="SUPFAM" id="SSF48371">
    <property type="entry name" value="ARM repeat"/>
    <property type="match status" value="1"/>
</dbReference>
<evidence type="ECO:0000313" key="6">
    <source>
        <dbReference type="Proteomes" id="UP001162156"/>
    </source>
</evidence>
<evidence type="ECO:0000256" key="1">
    <source>
        <dbReference type="ARBA" id="ARBA00004496"/>
    </source>
</evidence>
<keyword evidence="3" id="KW-0677">Repeat</keyword>
<evidence type="ECO:0000313" key="5">
    <source>
        <dbReference type="EMBL" id="KAJ8928354.1"/>
    </source>
</evidence>
<name>A0AAV8WPI2_9CUCU</name>
<comment type="caution">
    <text evidence="5">The sequence shown here is derived from an EMBL/GenBank/DDBJ whole genome shotgun (WGS) entry which is preliminary data.</text>
</comment>
<evidence type="ECO:0008006" key="7">
    <source>
        <dbReference type="Google" id="ProtNLM"/>
    </source>
</evidence>
<dbReference type="PANTHER" id="PTHR21331">
    <property type="entry name" value="BRCA1-ASSOCIATED ATM ACTIVATOR 1"/>
    <property type="match status" value="1"/>
</dbReference>
<protein>
    <recommendedName>
        <fullName evidence="7">BRCA1-associated ATM activator 1</fullName>
    </recommendedName>
</protein>
<dbReference type="Proteomes" id="UP001162156">
    <property type="component" value="Unassembled WGS sequence"/>
</dbReference>
<dbReference type="GO" id="GO:0008283">
    <property type="term" value="P:cell population proliferation"/>
    <property type="evidence" value="ECO:0007669"/>
    <property type="project" value="InterPro"/>
</dbReference>
<dbReference type="InterPro" id="IPR011989">
    <property type="entry name" value="ARM-like"/>
</dbReference>
<dbReference type="EMBL" id="JANEYF010005386">
    <property type="protein sequence ID" value="KAJ8928354.1"/>
    <property type="molecule type" value="Genomic_DNA"/>
</dbReference>
<comment type="similarity">
    <text evidence="4">Belongs to the BRAT1 family.</text>
</comment>
<comment type="subcellular location">
    <subcellularLocation>
        <location evidence="1">Cytoplasm</location>
    </subcellularLocation>
</comment>
<evidence type="ECO:0000256" key="4">
    <source>
        <dbReference type="ARBA" id="ARBA00061308"/>
    </source>
</evidence>
<gene>
    <name evidence="5" type="ORF">NQ314_019084</name>
</gene>
<dbReference type="InterPro" id="IPR000357">
    <property type="entry name" value="HEAT"/>
</dbReference>
<dbReference type="InterPro" id="IPR016024">
    <property type="entry name" value="ARM-type_fold"/>
</dbReference>
<keyword evidence="2" id="KW-0963">Cytoplasm</keyword>
<dbReference type="Pfam" id="PF02985">
    <property type="entry name" value="HEAT"/>
    <property type="match status" value="1"/>
</dbReference>
<dbReference type="GO" id="GO:0006974">
    <property type="term" value="P:DNA damage response"/>
    <property type="evidence" value="ECO:0007669"/>
    <property type="project" value="InterPro"/>
</dbReference>
<dbReference type="InterPro" id="IPR038904">
    <property type="entry name" value="BRAT1"/>
</dbReference>
<keyword evidence="6" id="KW-1185">Reference proteome</keyword>
<dbReference type="GO" id="GO:0005737">
    <property type="term" value="C:cytoplasm"/>
    <property type="evidence" value="ECO:0007669"/>
    <property type="project" value="UniProtKB-SubCell"/>
</dbReference>
<dbReference type="PANTHER" id="PTHR21331:SF2">
    <property type="entry name" value="BRCA1-ASSOCIATED ATM ACTIVATOR 1"/>
    <property type="match status" value="1"/>
</dbReference>
<dbReference type="AlphaFoldDB" id="A0AAV8WPI2"/>
<evidence type="ECO:0000256" key="2">
    <source>
        <dbReference type="ARBA" id="ARBA00022490"/>
    </source>
</evidence>
<accession>A0AAV8WPI2</accession>
<dbReference type="GO" id="GO:0005634">
    <property type="term" value="C:nucleus"/>
    <property type="evidence" value="ECO:0007669"/>
    <property type="project" value="TreeGrafter"/>
</dbReference>
<evidence type="ECO:0000256" key="3">
    <source>
        <dbReference type="ARBA" id="ARBA00022737"/>
    </source>
</evidence>
<proteinExistence type="inferred from homology"/>
<dbReference type="Gene3D" id="1.25.10.10">
    <property type="entry name" value="Leucine-rich Repeat Variant"/>
    <property type="match status" value="1"/>
</dbReference>
<reference evidence="5" key="1">
    <citation type="journal article" date="2023" name="Insect Mol. Biol.">
        <title>Genome sequencing provides insights into the evolution of gene families encoding plant cell wall-degrading enzymes in longhorned beetles.</title>
        <authorList>
            <person name="Shin N.R."/>
            <person name="Okamura Y."/>
            <person name="Kirsch R."/>
            <person name="Pauchet Y."/>
        </authorList>
    </citation>
    <scope>NUCLEOTIDE SEQUENCE</scope>
    <source>
        <strain evidence="5">RBIC_L_NR</strain>
    </source>
</reference>